<sequence length="546" mass="58003">MKISLLYYIAFVSLIAGLASGCKKGNDKYFPDPYAGGKAPLGILFSDALPTPNIGGPGEKVTYMVKGLLPYKDTMHFFLNGEPAVVAGVTDSTLTIIVPATASSGTGWVSIGNQIFPSPLFRVSGKVKMDNTFKAGTGTDGTIYQLIPTSDNRFLLTGNFRLYNSNGQGNWLNGIAKIEKHGQFVTDMTTDSAAGRNGSLLSAAELSDGRFLLTGNFSTFGYKKNLQNIARVNAFGKIDTVVQTVIPDESSYNPDGGGPDLSEVNSRDTVSAFNGGTLSSARRVFVMNGKAYFLGAMGRYTQTFYLGSTRTTKVLDYRTVNTVMRTDLDGNLDSSYHYDLSQHVGYDGADGGVNDGLLMPDGKMIVIGFFAKFDKTPVGNIVRLDANGKVDPSFNSGIGADGRISSITYNPSTQKILITGDFKTYKGQSCNGVMLLNADGSPVTGFTTETFSGGSPNYALQLKNGLIVVSGSFIKFGSRTRNGMLVLNADGTLAGAYNNTGALNGGVMGMLETTSAEGETAVIIYGSIRSFDNVNVGNIFRIVLAK</sequence>
<dbReference type="AlphaFoldDB" id="A0A327W1V8"/>
<dbReference type="PROSITE" id="PS51257">
    <property type="entry name" value="PROKAR_LIPOPROTEIN"/>
    <property type="match status" value="1"/>
</dbReference>
<dbReference type="Pfam" id="PF17164">
    <property type="entry name" value="DUF5122"/>
    <property type="match status" value="3"/>
</dbReference>
<evidence type="ECO:0000313" key="3">
    <source>
        <dbReference type="Proteomes" id="UP000249819"/>
    </source>
</evidence>
<dbReference type="Proteomes" id="UP000249819">
    <property type="component" value="Unassembled WGS sequence"/>
</dbReference>
<dbReference type="OrthoDB" id="9805017at2"/>
<evidence type="ECO:0000313" key="2">
    <source>
        <dbReference type="EMBL" id="RAJ82014.1"/>
    </source>
</evidence>
<accession>A0A327W1V8</accession>
<dbReference type="InterPro" id="IPR013431">
    <property type="entry name" value="Delta_60_rpt"/>
</dbReference>
<gene>
    <name evidence="2" type="ORF">CLV59_104239</name>
</gene>
<proteinExistence type="predicted"/>
<dbReference type="Pfam" id="PF16400">
    <property type="entry name" value="DUF5008"/>
    <property type="match status" value="1"/>
</dbReference>
<protein>
    <submittedName>
        <fullName evidence="2">Beta-propeller uncharacterized protein DUF5122</fullName>
    </submittedName>
</protein>
<reference evidence="2 3" key="1">
    <citation type="submission" date="2018-06" db="EMBL/GenBank/DDBJ databases">
        <title>Genomic Encyclopedia of Archaeal and Bacterial Type Strains, Phase II (KMG-II): from individual species to whole genera.</title>
        <authorList>
            <person name="Goeker M."/>
        </authorList>
    </citation>
    <scope>NUCLEOTIDE SEQUENCE [LARGE SCALE GENOMIC DNA]</scope>
    <source>
        <strain evidence="2 3">DSM 29821</strain>
    </source>
</reference>
<dbReference type="RefSeq" id="WP_111592565.1">
    <property type="nucleotide sequence ID" value="NZ_QLMA01000004.1"/>
</dbReference>
<comment type="caution">
    <text evidence="2">The sequence shown here is derived from an EMBL/GenBank/DDBJ whole genome shotgun (WGS) entry which is preliminary data.</text>
</comment>
<evidence type="ECO:0000259" key="1">
    <source>
        <dbReference type="Pfam" id="PF16400"/>
    </source>
</evidence>
<name>A0A327W1V8_9BACT</name>
<feature type="domain" description="DUF5008" evidence="1">
    <location>
        <begin position="26"/>
        <end position="119"/>
    </location>
</feature>
<keyword evidence="3" id="KW-1185">Reference proteome</keyword>
<dbReference type="InterPro" id="IPR032175">
    <property type="entry name" value="DUF5008"/>
</dbReference>
<dbReference type="Gene3D" id="2.80.10.50">
    <property type="match status" value="1"/>
</dbReference>
<organism evidence="2 3">
    <name type="scientific">Chitinophaga dinghuensis</name>
    <dbReference type="NCBI Taxonomy" id="1539050"/>
    <lineage>
        <taxon>Bacteria</taxon>
        <taxon>Pseudomonadati</taxon>
        <taxon>Bacteroidota</taxon>
        <taxon>Chitinophagia</taxon>
        <taxon>Chitinophagales</taxon>
        <taxon>Chitinophagaceae</taxon>
        <taxon>Chitinophaga</taxon>
    </lineage>
</organism>
<dbReference type="EMBL" id="QLMA01000004">
    <property type="protein sequence ID" value="RAJ82014.1"/>
    <property type="molecule type" value="Genomic_DNA"/>
</dbReference>